<comment type="caution">
    <text evidence="1">The sequence shown here is derived from an EMBL/GenBank/DDBJ whole genome shotgun (WGS) entry which is preliminary data.</text>
</comment>
<reference evidence="2" key="1">
    <citation type="journal article" date="2019" name="Int. J. Syst. Evol. Microbiol.">
        <title>The Global Catalogue of Microorganisms (GCM) 10K type strain sequencing project: providing services to taxonomists for standard genome sequencing and annotation.</title>
        <authorList>
            <consortium name="The Broad Institute Genomics Platform"/>
            <consortium name="The Broad Institute Genome Sequencing Center for Infectious Disease"/>
            <person name="Wu L."/>
            <person name="Ma J."/>
        </authorList>
    </citation>
    <scope>NUCLEOTIDE SEQUENCE [LARGE SCALE GENOMIC DNA]</scope>
    <source>
        <strain evidence="2">CGMCC 1.13718</strain>
    </source>
</reference>
<evidence type="ECO:0000313" key="1">
    <source>
        <dbReference type="EMBL" id="MFC4893078.1"/>
    </source>
</evidence>
<protein>
    <recommendedName>
        <fullName evidence="3">Transposase</fullName>
    </recommendedName>
</protein>
<evidence type="ECO:0008006" key="3">
    <source>
        <dbReference type="Google" id="ProtNLM"/>
    </source>
</evidence>
<keyword evidence="2" id="KW-1185">Reference proteome</keyword>
<sequence>MTIANGLTPITDLGIDMLDEFVLSGLIKGWTPKIFFYDLSKLEKSLHHI</sequence>
<gene>
    <name evidence="1" type="ORF">ACFPDQ_08455</name>
</gene>
<proteinExistence type="predicted"/>
<organism evidence="1 2">
    <name type="scientific">Pseudofrancisella aestuarii</name>
    <dbReference type="NCBI Taxonomy" id="2670347"/>
    <lineage>
        <taxon>Bacteria</taxon>
        <taxon>Pseudomonadati</taxon>
        <taxon>Pseudomonadota</taxon>
        <taxon>Gammaproteobacteria</taxon>
        <taxon>Thiotrichales</taxon>
        <taxon>Francisellaceae</taxon>
        <taxon>Pseudofrancisella</taxon>
    </lineage>
</organism>
<dbReference type="RefSeq" id="WP_154401849.1">
    <property type="nucleotide sequence ID" value="NZ_JBHSJH010000003.1"/>
</dbReference>
<accession>A0ABV9TD09</accession>
<name>A0ABV9TD09_9GAMM</name>
<dbReference type="Proteomes" id="UP001595926">
    <property type="component" value="Unassembled WGS sequence"/>
</dbReference>
<evidence type="ECO:0000313" key="2">
    <source>
        <dbReference type="Proteomes" id="UP001595926"/>
    </source>
</evidence>
<dbReference type="EMBL" id="JBHSJH010000003">
    <property type="protein sequence ID" value="MFC4893078.1"/>
    <property type="molecule type" value="Genomic_DNA"/>
</dbReference>